<dbReference type="Proteomes" id="UP000198694">
    <property type="component" value="Unassembled WGS sequence"/>
</dbReference>
<keyword evidence="3" id="KW-1185">Reference proteome</keyword>
<keyword evidence="1" id="KW-1133">Transmembrane helix</keyword>
<feature type="transmembrane region" description="Helical" evidence="1">
    <location>
        <begin position="7"/>
        <end position="25"/>
    </location>
</feature>
<evidence type="ECO:0000256" key="1">
    <source>
        <dbReference type="SAM" id="Phobius"/>
    </source>
</evidence>
<name>A0A1G9B5I8_9BACI</name>
<keyword evidence="1" id="KW-0472">Membrane</keyword>
<organism evidence="2 3">
    <name type="scientific">Sediminibacillus albus</name>
    <dbReference type="NCBI Taxonomy" id="407036"/>
    <lineage>
        <taxon>Bacteria</taxon>
        <taxon>Bacillati</taxon>
        <taxon>Bacillota</taxon>
        <taxon>Bacilli</taxon>
        <taxon>Bacillales</taxon>
        <taxon>Bacillaceae</taxon>
        <taxon>Sediminibacillus</taxon>
    </lineage>
</organism>
<evidence type="ECO:0000313" key="2">
    <source>
        <dbReference type="EMBL" id="SDK34776.1"/>
    </source>
</evidence>
<dbReference type="RefSeq" id="WP_175559364.1">
    <property type="nucleotide sequence ID" value="NZ_FNFL01000005.1"/>
</dbReference>
<protein>
    <submittedName>
        <fullName evidence="2">Uncharacterized protein</fullName>
    </submittedName>
</protein>
<evidence type="ECO:0000313" key="3">
    <source>
        <dbReference type="Proteomes" id="UP000198694"/>
    </source>
</evidence>
<gene>
    <name evidence="2" type="ORF">SAMN05216243_2824</name>
</gene>
<sequence>MKFLKELGWILLVTSILILIPLKVFGPLQIDEENPATEADKNGWADSSSNN</sequence>
<accession>A0A1G9B5I8</accession>
<proteinExistence type="predicted"/>
<dbReference type="AlphaFoldDB" id="A0A1G9B5I8"/>
<reference evidence="2 3" key="1">
    <citation type="submission" date="2016-10" db="EMBL/GenBank/DDBJ databases">
        <authorList>
            <person name="de Groot N.N."/>
        </authorList>
    </citation>
    <scope>NUCLEOTIDE SEQUENCE [LARGE SCALE GENOMIC DNA]</scope>
    <source>
        <strain evidence="2 3">CGMCC 1.6502</strain>
    </source>
</reference>
<dbReference type="EMBL" id="FNFL01000005">
    <property type="protein sequence ID" value="SDK34776.1"/>
    <property type="molecule type" value="Genomic_DNA"/>
</dbReference>
<keyword evidence="1" id="KW-0812">Transmembrane</keyword>